<sequence length="41" mass="4510">MRTVGMQKGKALYEMTKASVGCKGGISIETLVECYEAKNRQ</sequence>
<name>A0A223I0N3_THETR</name>
<protein>
    <submittedName>
        <fullName evidence="1">Transposase</fullName>
    </submittedName>
</protein>
<proteinExistence type="predicted"/>
<dbReference type="Proteomes" id="UP000214975">
    <property type="component" value="Chromosome"/>
</dbReference>
<dbReference type="EMBL" id="CP016893">
    <property type="protein sequence ID" value="AST58288.1"/>
    <property type="molecule type" value="Genomic_DNA"/>
</dbReference>
<accession>A0A223I0N3</accession>
<organism evidence="1 2">
    <name type="scientific">Thermoanaerobacterium thermosaccharolyticum</name>
    <name type="common">Clostridium thermosaccharolyticum</name>
    <dbReference type="NCBI Taxonomy" id="1517"/>
    <lineage>
        <taxon>Bacteria</taxon>
        <taxon>Bacillati</taxon>
        <taxon>Bacillota</taxon>
        <taxon>Clostridia</taxon>
        <taxon>Thermoanaerobacterales</taxon>
        <taxon>Thermoanaerobacteraceae</taxon>
        <taxon>Thermoanaerobacterium</taxon>
    </lineage>
</organism>
<evidence type="ECO:0000313" key="2">
    <source>
        <dbReference type="Proteomes" id="UP000214975"/>
    </source>
</evidence>
<evidence type="ECO:0000313" key="1">
    <source>
        <dbReference type="EMBL" id="AST58288.1"/>
    </source>
</evidence>
<gene>
    <name evidence="1" type="ORF">Thert_02385</name>
</gene>
<dbReference type="AlphaFoldDB" id="A0A223I0N3"/>
<reference evidence="1 2" key="1">
    <citation type="submission" date="2016-08" db="EMBL/GenBank/DDBJ databases">
        <title>A novel genetic cassette of butanologenic Thermoanaerobacterium thermosaccharolyticum that directly convert cellulose to butanol.</title>
        <authorList>
            <person name="Li T."/>
            <person name="He J."/>
        </authorList>
    </citation>
    <scope>NUCLEOTIDE SEQUENCE [LARGE SCALE GENOMIC DNA]</scope>
    <source>
        <strain evidence="1 2">TG57</strain>
    </source>
</reference>